<dbReference type="GO" id="GO:0008800">
    <property type="term" value="F:beta-lactamase activity"/>
    <property type="evidence" value="ECO:0007669"/>
    <property type="project" value="InterPro"/>
</dbReference>
<feature type="domain" description="Beta-lactamase class A catalytic" evidence="1">
    <location>
        <begin position="85"/>
        <end position="338"/>
    </location>
</feature>
<dbReference type="STRING" id="400055.SAMN04490243_2330"/>
<evidence type="ECO:0000259" key="1">
    <source>
        <dbReference type="Pfam" id="PF13354"/>
    </source>
</evidence>
<dbReference type="GO" id="GO:0030655">
    <property type="term" value="P:beta-lactam antibiotic catabolic process"/>
    <property type="evidence" value="ECO:0007669"/>
    <property type="project" value="InterPro"/>
</dbReference>
<dbReference type="InterPro" id="IPR012338">
    <property type="entry name" value="Beta-lactam/transpept-like"/>
</dbReference>
<accession>A0A1I6H6F3</accession>
<organism evidence="2 3">
    <name type="scientific">Robiginitalea myxolifaciens</name>
    <dbReference type="NCBI Taxonomy" id="400055"/>
    <lineage>
        <taxon>Bacteria</taxon>
        <taxon>Pseudomonadati</taxon>
        <taxon>Bacteroidota</taxon>
        <taxon>Flavobacteriia</taxon>
        <taxon>Flavobacteriales</taxon>
        <taxon>Flavobacteriaceae</taxon>
        <taxon>Robiginitalea</taxon>
    </lineage>
</organism>
<reference evidence="2 3" key="1">
    <citation type="submission" date="2016-10" db="EMBL/GenBank/DDBJ databases">
        <authorList>
            <person name="de Groot N.N."/>
        </authorList>
    </citation>
    <scope>NUCLEOTIDE SEQUENCE [LARGE SCALE GENOMIC DNA]</scope>
    <source>
        <strain evidence="2 3">DSM 21019</strain>
    </source>
</reference>
<dbReference type="SUPFAM" id="SSF56601">
    <property type="entry name" value="beta-lactamase/transpeptidase-like"/>
    <property type="match status" value="1"/>
</dbReference>
<evidence type="ECO:0000313" key="3">
    <source>
        <dbReference type="Proteomes" id="UP000199534"/>
    </source>
</evidence>
<dbReference type="Proteomes" id="UP000199534">
    <property type="component" value="Unassembled WGS sequence"/>
</dbReference>
<dbReference type="RefSeq" id="WP_092982747.1">
    <property type="nucleotide sequence ID" value="NZ_FOYQ01000002.1"/>
</dbReference>
<name>A0A1I6H6F3_9FLAO</name>
<dbReference type="Gene3D" id="3.40.710.10">
    <property type="entry name" value="DD-peptidase/beta-lactamase superfamily"/>
    <property type="match status" value="1"/>
</dbReference>
<dbReference type="AlphaFoldDB" id="A0A1I6H6F3"/>
<gene>
    <name evidence="2" type="ORF">SAMN04490243_2330</name>
</gene>
<dbReference type="Pfam" id="PF13354">
    <property type="entry name" value="Beta-lactamase2"/>
    <property type="match status" value="1"/>
</dbReference>
<keyword evidence="3" id="KW-1185">Reference proteome</keyword>
<proteinExistence type="predicted"/>
<protein>
    <submittedName>
        <fullName evidence="2">Beta-lactamase enzyme family protein</fullName>
    </submittedName>
</protein>
<dbReference type="EMBL" id="FOYQ01000002">
    <property type="protein sequence ID" value="SFR50018.1"/>
    <property type="molecule type" value="Genomic_DNA"/>
</dbReference>
<dbReference type="OrthoDB" id="1884322at2"/>
<sequence>MNNSYQTNRGKIPCSLGIIYSLFLLLQACSGNPAPSGDPLDDILSTDDALLQRVLQDPDSYELQIRYTRIERKGDSVAFQEYAYRVSDSNYFYPASTVKFPISVLALEKLNSLPEYNRKMDFYYEGDSVQRSFEGDIEEIFAVSDNHASNRLFEFLGQDAINEGLTRRGVAPVRIAHRLGFRWEEMTTRPIIIAVADSVSTQLLPIGNAPIQPLDLRGSLKGKGFMAGDSLRTEPFDFRLKNYLPLNSLHGTLQRVIFPEKFPVSQRFALSEDQREFLMEAMRITPRELGYDPETYPDGYCKFFIFGDSEEQIPASVNIYNKVGFAYGTLTDVAYIQDLENEVEFMLSATLLVNENGIFNDNTYEFDTVGIPFLAALGRAVYNYELAHPQSD</sequence>
<evidence type="ECO:0000313" key="2">
    <source>
        <dbReference type="EMBL" id="SFR50018.1"/>
    </source>
</evidence>
<dbReference type="InterPro" id="IPR045155">
    <property type="entry name" value="Beta-lactam_cat"/>
</dbReference>